<dbReference type="AlphaFoldDB" id="A0AAD8BDP2"/>
<dbReference type="InterPro" id="IPR032157">
    <property type="entry name" value="PAC4"/>
</dbReference>
<proteinExistence type="predicted"/>
<dbReference type="GO" id="GO:0000502">
    <property type="term" value="C:proteasome complex"/>
    <property type="evidence" value="ECO:0007669"/>
    <property type="project" value="UniProtKB-KW"/>
</dbReference>
<dbReference type="EMBL" id="JASAOG010000103">
    <property type="protein sequence ID" value="KAK0051510.1"/>
    <property type="molecule type" value="Genomic_DNA"/>
</dbReference>
<keyword evidence="1" id="KW-0647">Proteasome</keyword>
<reference evidence="1" key="2">
    <citation type="submission" date="2023-04" db="EMBL/GenBank/DDBJ databases">
        <authorList>
            <person name="Bu L."/>
            <person name="Lu L."/>
            <person name="Laidemitt M.R."/>
            <person name="Zhang S.M."/>
            <person name="Mutuku M."/>
            <person name="Mkoji G."/>
            <person name="Steinauer M."/>
            <person name="Loker E.S."/>
        </authorList>
    </citation>
    <scope>NUCLEOTIDE SEQUENCE</scope>
    <source>
        <strain evidence="1">KasaAsao</strain>
        <tissue evidence="1">Whole Snail</tissue>
    </source>
</reference>
<name>A0AAD8BDP2_BIOPF</name>
<dbReference type="PANTHER" id="PTHR33559:SF1">
    <property type="entry name" value="PROTEASOME ASSEMBLY CHAPERONE 4"/>
    <property type="match status" value="1"/>
</dbReference>
<evidence type="ECO:0000313" key="1">
    <source>
        <dbReference type="EMBL" id="KAK0051510.1"/>
    </source>
</evidence>
<keyword evidence="2" id="KW-1185">Reference proteome</keyword>
<evidence type="ECO:0000313" key="2">
    <source>
        <dbReference type="Proteomes" id="UP001233172"/>
    </source>
</evidence>
<reference evidence="1" key="1">
    <citation type="journal article" date="2023" name="PLoS Negl. Trop. Dis.">
        <title>A genome sequence for Biomphalaria pfeifferi, the major vector snail for the human-infecting parasite Schistosoma mansoni.</title>
        <authorList>
            <person name="Bu L."/>
            <person name="Lu L."/>
            <person name="Laidemitt M.R."/>
            <person name="Zhang S.M."/>
            <person name="Mutuku M."/>
            <person name="Mkoji G."/>
            <person name="Steinauer M."/>
            <person name="Loker E.S."/>
        </authorList>
    </citation>
    <scope>NUCLEOTIDE SEQUENCE</scope>
    <source>
        <strain evidence="1">KasaAsao</strain>
    </source>
</reference>
<dbReference type="PANTHER" id="PTHR33559">
    <property type="entry name" value="PROTEASOME ASSEMBLY CHAPERONE 4"/>
    <property type="match status" value="1"/>
</dbReference>
<organism evidence="1 2">
    <name type="scientific">Biomphalaria pfeifferi</name>
    <name type="common">Bloodfluke planorb</name>
    <name type="synonym">Freshwater snail</name>
    <dbReference type="NCBI Taxonomy" id="112525"/>
    <lineage>
        <taxon>Eukaryota</taxon>
        <taxon>Metazoa</taxon>
        <taxon>Spiralia</taxon>
        <taxon>Lophotrochozoa</taxon>
        <taxon>Mollusca</taxon>
        <taxon>Gastropoda</taxon>
        <taxon>Heterobranchia</taxon>
        <taxon>Euthyneura</taxon>
        <taxon>Panpulmonata</taxon>
        <taxon>Hygrophila</taxon>
        <taxon>Lymnaeoidea</taxon>
        <taxon>Planorbidae</taxon>
        <taxon>Biomphalaria</taxon>
    </lineage>
</organism>
<dbReference type="Pfam" id="PF16093">
    <property type="entry name" value="PAC4"/>
    <property type="match status" value="1"/>
</dbReference>
<dbReference type="Proteomes" id="UP001233172">
    <property type="component" value="Unassembled WGS sequence"/>
</dbReference>
<protein>
    <submittedName>
        <fullName evidence="1">Proteasome assembly chaperone 4 isoform X2</fullName>
    </submittedName>
</protein>
<comment type="caution">
    <text evidence="1">The sequence shown here is derived from an EMBL/GenBank/DDBJ whole genome shotgun (WGS) entry which is preliminary data.</text>
</comment>
<sequence>MDMTPSICITDFSENILDKSIHFKIIRLEQSFFVWVGSKPMLSNMAVAMPATYGQIPAVSTLFGAKLEQISESLAQKLAKKYKCQVFVSCSVPFDPNLSVLIEKRLAQELNQIFPSS</sequence>
<dbReference type="GO" id="GO:0043248">
    <property type="term" value="P:proteasome assembly"/>
    <property type="evidence" value="ECO:0007669"/>
    <property type="project" value="InterPro"/>
</dbReference>
<gene>
    <name evidence="1" type="ORF">Bpfe_019089</name>
</gene>
<accession>A0AAD8BDP2</accession>